<feature type="domain" description="Methyltransferase type 11" evidence="1">
    <location>
        <begin position="57"/>
        <end position="152"/>
    </location>
</feature>
<dbReference type="GO" id="GO:0008757">
    <property type="term" value="F:S-adenosylmethionine-dependent methyltransferase activity"/>
    <property type="evidence" value="ECO:0007669"/>
    <property type="project" value="InterPro"/>
</dbReference>
<protein>
    <submittedName>
        <fullName evidence="2">Methyltransferase domain-containing protein</fullName>
    </submittedName>
</protein>
<evidence type="ECO:0000313" key="2">
    <source>
        <dbReference type="EMBL" id="QGX96265.1"/>
    </source>
</evidence>
<keyword evidence="2" id="KW-0489">Methyltransferase</keyword>
<dbReference type="KEGG" id="hra:EI982_16510"/>
<dbReference type="Proteomes" id="UP000428325">
    <property type="component" value="Chromosome"/>
</dbReference>
<sequence>MTDDGAERGSTGGRWEPGDVDFFDRVARLYDRLAPEADPEPLWAGLARADRPVERVLDLAGGTGRAARAASRPGADGWRAPTAVVVDASRPMLRRAVEQGSAAVRGDAGRLPLCDGAVDAAVVLDAFHHLPDPDAALVEAARVLRPGGVLVIREFDPGTVRGRALVAAERLVGFDSTFRGPEATATAVAAAGLAPSVLDRGFAFTVVGKKRGSH</sequence>
<dbReference type="PANTHER" id="PTHR43591:SF24">
    <property type="entry name" value="2-METHOXY-6-POLYPRENYL-1,4-BENZOQUINOL METHYLASE, MITOCHONDRIAL"/>
    <property type="match status" value="1"/>
</dbReference>
<dbReference type="PANTHER" id="PTHR43591">
    <property type="entry name" value="METHYLTRANSFERASE"/>
    <property type="match status" value="1"/>
</dbReference>
<dbReference type="SUPFAM" id="SSF53335">
    <property type="entry name" value="S-adenosyl-L-methionine-dependent methyltransferases"/>
    <property type="match status" value="1"/>
</dbReference>
<dbReference type="GO" id="GO:0032259">
    <property type="term" value="P:methylation"/>
    <property type="evidence" value="ECO:0007669"/>
    <property type="project" value="UniProtKB-KW"/>
</dbReference>
<proteinExistence type="predicted"/>
<dbReference type="Pfam" id="PF08241">
    <property type="entry name" value="Methyltransf_11"/>
    <property type="match status" value="1"/>
</dbReference>
<reference evidence="2 3" key="1">
    <citation type="submission" date="2018-12" db="EMBL/GenBank/DDBJ databases">
        <title>Complete genome sequence of Haloplanus rallus MBLA0036.</title>
        <authorList>
            <person name="Nam Y.-d."/>
            <person name="Kang J."/>
            <person name="Chung W.-H."/>
            <person name="Park Y.S."/>
        </authorList>
    </citation>
    <scope>NUCLEOTIDE SEQUENCE [LARGE SCALE GENOMIC DNA]</scope>
    <source>
        <strain evidence="2 3">MBLA0036</strain>
    </source>
</reference>
<dbReference type="Gene3D" id="3.40.50.150">
    <property type="entry name" value="Vaccinia Virus protein VP39"/>
    <property type="match status" value="1"/>
</dbReference>
<gene>
    <name evidence="2" type="ORF">EI982_16510</name>
</gene>
<dbReference type="RefSeq" id="WP_157690729.1">
    <property type="nucleotide sequence ID" value="NZ_CP034345.1"/>
</dbReference>
<dbReference type="CDD" id="cd02440">
    <property type="entry name" value="AdoMet_MTases"/>
    <property type="match status" value="1"/>
</dbReference>
<keyword evidence="3" id="KW-1185">Reference proteome</keyword>
<dbReference type="EMBL" id="CP034345">
    <property type="protein sequence ID" value="QGX96265.1"/>
    <property type="molecule type" value="Genomic_DNA"/>
</dbReference>
<keyword evidence="2" id="KW-0808">Transferase</keyword>
<name>A0A6B9F6V3_9EURY</name>
<accession>A0A6B9F6V3</accession>
<dbReference type="InterPro" id="IPR029063">
    <property type="entry name" value="SAM-dependent_MTases_sf"/>
</dbReference>
<evidence type="ECO:0000313" key="3">
    <source>
        <dbReference type="Proteomes" id="UP000428325"/>
    </source>
</evidence>
<organism evidence="2 3">
    <name type="scientific">Haloplanus rallus</name>
    <dbReference type="NCBI Taxonomy" id="1816183"/>
    <lineage>
        <taxon>Archaea</taxon>
        <taxon>Methanobacteriati</taxon>
        <taxon>Methanobacteriota</taxon>
        <taxon>Stenosarchaea group</taxon>
        <taxon>Halobacteria</taxon>
        <taxon>Halobacteriales</taxon>
        <taxon>Haloferacaceae</taxon>
        <taxon>Haloplanus</taxon>
    </lineage>
</organism>
<dbReference type="GeneID" id="99244154"/>
<dbReference type="AlphaFoldDB" id="A0A6B9F6V3"/>
<dbReference type="InterPro" id="IPR013216">
    <property type="entry name" value="Methyltransf_11"/>
</dbReference>
<evidence type="ECO:0000259" key="1">
    <source>
        <dbReference type="Pfam" id="PF08241"/>
    </source>
</evidence>
<dbReference type="OrthoDB" id="1018at2157"/>